<reference evidence="1 2" key="1">
    <citation type="submission" date="2018-09" db="EMBL/GenBank/DDBJ databases">
        <authorList>
            <person name="Zhu H."/>
        </authorList>
    </citation>
    <scope>NUCLEOTIDE SEQUENCE [LARGE SCALE GENOMIC DNA]</scope>
    <source>
        <strain evidence="1 2">K2W22B-5</strain>
    </source>
</reference>
<name>A0A418VZT7_9PROT</name>
<protein>
    <submittedName>
        <fullName evidence="1">Uncharacterized protein</fullName>
    </submittedName>
</protein>
<sequence>MPLFTACAHLVLTAGGLRAPQTAAARVDAEEEALPRLRLDRAPSRTFDDRLVSDFGPSRLFARLLVEE</sequence>
<dbReference type="AlphaFoldDB" id="A0A418VZT7"/>
<dbReference type="EMBL" id="QYUL01000001">
    <property type="protein sequence ID" value="RJF83282.1"/>
    <property type="molecule type" value="Genomic_DNA"/>
</dbReference>
<proteinExistence type="predicted"/>
<keyword evidence="2" id="KW-1185">Reference proteome</keyword>
<dbReference type="Proteomes" id="UP000283458">
    <property type="component" value="Unassembled WGS sequence"/>
</dbReference>
<organism evidence="1 2">
    <name type="scientific">Azospirillum cavernae</name>
    <dbReference type="NCBI Taxonomy" id="2320860"/>
    <lineage>
        <taxon>Bacteria</taxon>
        <taxon>Pseudomonadati</taxon>
        <taxon>Pseudomonadota</taxon>
        <taxon>Alphaproteobacteria</taxon>
        <taxon>Rhodospirillales</taxon>
        <taxon>Azospirillaceae</taxon>
        <taxon>Azospirillum</taxon>
    </lineage>
</organism>
<comment type="caution">
    <text evidence="1">The sequence shown here is derived from an EMBL/GenBank/DDBJ whole genome shotgun (WGS) entry which is preliminary data.</text>
</comment>
<gene>
    <name evidence="1" type="ORF">D3877_00875</name>
</gene>
<dbReference type="RefSeq" id="WP_119828923.1">
    <property type="nucleotide sequence ID" value="NZ_QYUL01000001.1"/>
</dbReference>
<evidence type="ECO:0000313" key="1">
    <source>
        <dbReference type="EMBL" id="RJF83282.1"/>
    </source>
</evidence>
<accession>A0A418VZT7</accession>
<evidence type="ECO:0000313" key="2">
    <source>
        <dbReference type="Proteomes" id="UP000283458"/>
    </source>
</evidence>